<dbReference type="NCBIfam" id="TIGR01498">
    <property type="entry name" value="folK"/>
    <property type="match status" value="1"/>
</dbReference>
<reference evidence="9" key="1">
    <citation type="submission" date="2022-06" db="EMBL/GenBank/DDBJ databases">
        <title>Alkalimarinus sp. nov., isolated from gut of a Alitta virens.</title>
        <authorList>
            <person name="Yang A.I."/>
            <person name="Shin N.-R."/>
        </authorList>
    </citation>
    <scope>NUCLEOTIDE SEQUENCE</scope>
    <source>
        <strain evidence="9">A2M4</strain>
    </source>
</reference>
<dbReference type="CDD" id="cd00483">
    <property type="entry name" value="HPPK"/>
    <property type="match status" value="1"/>
</dbReference>
<name>A0ABY6N1H2_9ALTE</name>
<evidence type="ECO:0000313" key="9">
    <source>
        <dbReference type="EMBL" id="UZE95880.1"/>
    </source>
</evidence>
<dbReference type="EMBL" id="CP100390">
    <property type="protein sequence ID" value="UZE95880.1"/>
    <property type="molecule type" value="Genomic_DNA"/>
</dbReference>
<proteinExistence type="predicted"/>
<keyword evidence="4" id="KW-0547">Nucleotide-binding</keyword>
<keyword evidence="7" id="KW-0289">Folate biosynthesis</keyword>
<keyword evidence="6" id="KW-0067">ATP-binding</keyword>
<evidence type="ECO:0000256" key="7">
    <source>
        <dbReference type="ARBA" id="ARBA00022909"/>
    </source>
</evidence>
<comment type="pathway">
    <text evidence="1">Cofactor biosynthesis; tetrahydrofolate biosynthesis; 2-amino-4-hydroxy-6-hydroxymethyl-7,8-dihydropteridine diphosphate from 7,8-dihydroneopterin triphosphate: step 4/4.</text>
</comment>
<keyword evidence="5" id="KW-0418">Kinase</keyword>
<evidence type="ECO:0000256" key="4">
    <source>
        <dbReference type="ARBA" id="ARBA00022741"/>
    </source>
</evidence>
<keyword evidence="10" id="KW-1185">Reference proteome</keyword>
<dbReference type="RefSeq" id="WP_265047363.1">
    <property type="nucleotide sequence ID" value="NZ_CP100390.1"/>
</dbReference>
<evidence type="ECO:0000313" key="10">
    <source>
        <dbReference type="Proteomes" id="UP001163739"/>
    </source>
</evidence>
<evidence type="ECO:0000259" key="8">
    <source>
        <dbReference type="Pfam" id="PF01288"/>
    </source>
</evidence>
<feature type="domain" description="7,8-dihydro-6-hydroxymethylpterin-pyrophosphokinase" evidence="8">
    <location>
        <begin position="5"/>
        <end position="129"/>
    </location>
</feature>
<dbReference type="SUPFAM" id="SSF55083">
    <property type="entry name" value="6-hydroxymethyl-7,8-dihydropterin pyrophosphokinase, HPPK"/>
    <property type="match status" value="1"/>
</dbReference>
<evidence type="ECO:0000256" key="1">
    <source>
        <dbReference type="ARBA" id="ARBA00005051"/>
    </source>
</evidence>
<dbReference type="InterPro" id="IPR000550">
    <property type="entry name" value="Hppk"/>
</dbReference>
<keyword evidence="3 9" id="KW-0808">Transferase</keyword>
<evidence type="ECO:0000256" key="2">
    <source>
        <dbReference type="ARBA" id="ARBA00013253"/>
    </source>
</evidence>
<dbReference type="PANTHER" id="PTHR43071">
    <property type="entry name" value="2-AMINO-4-HYDROXY-6-HYDROXYMETHYLDIHYDROPTERIDINE PYROPHOSPHOKINASE"/>
    <property type="match status" value="1"/>
</dbReference>
<accession>A0ABY6N1H2</accession>
<dbReference type="PANTHER" id="PTHR43071:SF2">
    <property type="entry name" value="2-AMINO-4-HYDROXY-6-HYDROXYMETHYLDIHYDROPTERIDINE PYROPHOSPHOKINASE"/>
    <property type="match status" value="1"/>
</dbReference>
<evidence type="ECO:0000256" key="3">
    <source>
        <dbReference type="ARBA" id="ARBA00022679"/>
    </source>
</evidence>
<dbReference type="InterPro" id="IPR035907">
    <property type="entry name" value="Hppk_sf"/>
</dbReference>
<organism evidence="9 10">
    <name type="scientific">Alkalimarinus alittae</name>
    <dbReference type="NCBI Taxonomy" id="2961619"/>
    <lineage>
        <taxon>Bacteria</taxon>
        <taxon>Pseudomonadati</taxon>
        <taxon>Pseudomonadota</taxon>
        <taxon>Gammaproteobacteria</taxon>
        <taxon>Alteromonadales</taxon>
        <taxon>Alteromonadaceae</taxon>
        <taxon>Alkalimarinus</taxon>
    </lineage>
</organism>
<evidence type="ECO:0000256" key="5">
    <source>
        <dbReference type="ARBA" id="ARBA00022777"/>
    </source>
</evidence>
<dbReference type="Proteomes" id="UP001163739">
    <property type="component" value="Chromosome"/>
</dbReference>
<dbReference type="Pfam" id="PF01288">
    <property type="entry name" value="HPPK"/>
    <property type="match status" value="1"/>
</dbReference>
<evidence type="ECO:0000256" key="6">
    <source>
        <dbReference type="ARBA" id="ARBA00022840"/>
    </source>
</evidence>
<dbReference type="Gene3D" id="3.30.70.560">
    <property type="entry name" value="7,8-Dihydro-6-hydroxymethylpterin-pyrophosphokinase HPPK"/>
    <property type="match status" value="1"/>
</dbReference>
<sequence>MAEVYVSIGSNIEPELHVTAALDALQDHFGELQVSSVFESESVGFDGDCFLNLVVGFNTALAVGELSLLLKRVESENGRVKNAPKFCSRTLDIDILTYDEQVGNIDGVSLPRSEILENAFVLWPLAEVAGNKVHPQILKTYAQLWQAFDRSQKLKPVDFIWQGETVSPMKSAI</sequence>
<gene>
    <name evidence="9" type="primary">folK</name>
    <name evidence="9" type="ORF">NKI27_17810</name>
</gene>
<dbReference type="EC" id="2.7.6.3" evidence="2"/>
<dbReference type="GO" id="GO:0003848">
    <property type="term" value="F:2-amino-4-hydroxy-6-hydroxymethyldihydropteridine diphosphokinase activity"/>
    <property type="evidence" value="ECO:0007669"/>
    <property type="project" value="UniProtKB-EC"/>
</dbReference>
<protein>
    <recommendedName>
        <fullName evidence="2">2-amino-4-hydroxy-6-hydroxymethyldihydropteridine diphosphokinase</fullName>
        <ecNumber evidence="2">2.7.6.3</ecNumber>
    </recommendedName>
</protein>